<organism evidence="5 6">
    <name type="scientific">Methylomonas methanica (strain DSM 25384 / MC09)</name>
    <dbReference type="NCBI Taxonomy" id="857087"/>
    <lineage>
        <taxon>Bacteria</taxon>
        <taxon>Pseudomonadati</taxon>
        <taxon>Pseudomonadota</taxon>
        <taxon>Gammaproteobacteria</taxon>
        <taxon>Methylococcales</taxon>
        <taxon>Methylococcaceae</taxon>
        <taxon>Methylomonas</taxon>
    </lineage>
</organism>
<evidence type="ECO:0000256" key="1">
    <source>
        <dbReference type="ARBA" id="ARBA00022490"/>
    </source>
</evidence>
<evidence type="ECO:0000256" key="3">
    <source>
        <dbReference type="ARBA" id="ARBA00022845"/>
    </source>
</evidence>
<dbReference type="OrthoDB" id="9801235at2"/>
<comment type="subunit">
    <text evidence="4">Interacts with translational regulator CsrA and flagellin(s).</text>
</comment>
<dbReference type="AlphaFoldDB" id="G0A0M4"/>
<proteinExistence type="inferred from homology"/>
<evidence type="ECO:0000313" key="6">
    <source>
        <dbReference type="Proteomes" id="UP000008888"/>
    </source>
</evidence>
<sequence>MDIQSKLLGDQQVNPDTIITFPKGIPGFEDQTRFKLFHQEGSEIVFWLQGVDSDELTLSVASPAHFNINYSFVLSDDEQKLLQADNSDELVILLVLHKDEGDGAGRPTIKGSIKSPLVINSSKRIGLQKVLLNIEQSITLTEKVSEIDVSEA</sequence>
<dbReference type="InterPro" id="IPR024046">
    <property type="entry name" value="Flagellar_assmbl_FliW_dom_sf"/>
</dbReference>
<dbReference type="STRING" id="857087.Metme_0353"/>
<evidence type="ECO:0000256" key="2">
    <source>
        <dbReference type="ARBA" id="ARBA00022795"/>
    </source>
</evidence>
<dbReference type="Pfam" id="PF02623">
    <property type="entry name" value="FliW"/>
    <property type="match status" value="1"/>
</dbReference>
<reference key="2">
    <citation type="submission" date="2011-05" db="EMBL/GenBank/DDBJ databases">
        <title>Complete genome sequence of the aerobic marine methanotroph Methylomonas methanica MC09.</title>
        <authorList>
            <person name="Boden R."/>
            <person name="Cunliffe M."/>
            <person name="Scanlan J."/>
            <person name="Moussard H."/>
            <person name="Kits K.D."/>
            <person name="Klotz M."/>
            <person name="Jetten M."/>
            <person name="Vuilleumier S."/>
            <person name="Han J."/>
            <person name="Peters L."/>
            <person name="Mikhailova N."/>
            <person name="Teshima H."/>
            <person name="Tapia R."/>
            <person name="Kyrpides N."/>
            <person name="Ivanova N."/>
            <person name="Pagani I."/>
            <person name="Cheng J.-F."/>
            <person name="Goodwin L."/>
            <person name="Han C."/>
            <person name="Hauser L."/>
            <person name="Land M."/>
            <person name="Lapidus A."/>
            <person name="Lucas S."/>
            <person name="Pitluck S."/>
            <person name="Woyke T."/>
            <person name="Stein L.Y."/>
            <person name="Murrell C."/>
        </authorList>
    </citation>
    <scope>NUCLEOTIDE SEQUENCE</scope>
    <source>
        <strain>MC09</strain>
    </source>
</reference>
<dbReference type="SUPFAM" id="SSF141457">
    <property type="entry name" value="BH3618-like"/>
    <property type="match status" value="1"/>
</dbReference>
<dbReference type="PANTHER" id="PTHR39190">
    <property type="entry name" value="FLAGELLAR ASSEMBLY FACTOR FLIW"/>
    <property type="match status" value="1"/>
</dbReference>
<keyword evidence="6" id="KW-1185">Reference proteome</keyword>
<keyword evidence="5" id="KW-0282">Flagellum</keyword>
<comment type="function">
    <text evidence="4">Acts as an anti-CsrA protein, binds CsrA and prevents it from repressing translation of its target genes, one of which is flagellin. Binds to flagellin and participates in the assembly of the flagellum.</text>
</comment>
<accession>G0A0M4</accession>
<dbReference type="GO" id="GO:0006417">
    <property type="term" value="P:regulation of translation"/>
    <property type="evidence" value="ECO:0007669"/>
    <property type="project" value="UniProtKB-KW"/>
</dbReference>
<comment type="subcellular location">
    <subcellularLocation>
        <location evidence="4">Cytoplasm</location>
    </subcellularLocation>
</comment>
<keyword evidence="3 4" id="KW-0810">Translation regulation</keyword>
<protein>
    <recommendedName>
        <fullName evidence="4">Flagellar assembly factor FliW</fullName>
    </recommendedName>
</protein>
<keyword evidence="5" id="KW-0966">Cell projection</keyword>
<reference evidence="6" key="3">
    <citation type="submission" date="2011-05" db="EMBL/GenBank/DDBJ databases">
        <title>Complete sequence of Methylomonas methanica MC09.</title>
        <authorList>
            <consortium name="US DOE Joint Genome Institute"/>
            <person name="Lucas S."/>
            <person name="Han J."/>
            <person name="Lapidus A."/>
            <person name="Cheng J.-F."/>
            <person name="Goodwin L."/>
            <person name="Pitluck S."/>
            <person name="Peters L."/>
            <person name="Mikhailova N."/>
            <person name="Teshima H."/>
            <person name="Han C."/>
            <person name="Tapia R."/>
            <person name="Land M."/>
            <person name="Hauser L."/>
            <person name="Kyrpides N."/>
            <person name="Ivanova N."/>
            <person name="Pagani I."/>
            <person name="Stein L."/>
            <person name="Woyke T."/>
        </authorList>
    </citation>
    <scope>NUCLEOTIDE SEQUENCE [LARGE SCALE GENOMIC DNA]</scope>
    <source>
        <strain evidence="6">MC09</strain>
    </source>
</reference>
<dbReference type="InterPro" id="IPR003775">
    <property type="entry name" value="Flagellar_assembly_factor_FliW"/>
</dbReference>
<keyword evidence="2 4" id="KW-1005">Bacterial flagellum biogenesis</keyword>
<keyword evidence="5" id="KW-0969">Cilium</keyword>
<reference evidence="5 6" key="1">
    <citation type="journal article" date="2011" name="J. Bacteriol.">
        <title>Complete Genome Sequence of the Aerobic Marine Methanotroph Methylomonas methanica MC09.</title>
        <authorList>
            <person name="Boden R."/>
            <person name="Cunliffe M."/>
            <person name="Scanlan J."/>
            <person name="Moussard H."/>
            <person name="Kits K.D."/>
            <person name="Klotz M.G."/>
            <person name="Jetten M.S."/>
            <person name="Vuilleumier S."/>
            <person name="Han J."/>
            <person name="Peters L."/>
            <person name="Mikhailova N."/>
            <person name="Teshima H."/>
            <person name="Tapia R."/>
            <person name="Kyrpides N."/>
            <person name="Ivanova N."/>
            <person name="Pagani I."/>
            <person name="Cheng J.F."/>
            <person name="Goodwin L."/>
            <person name="Han C."/>
            <person name="Hauser L."/>
            <person name="Land M.L."/>
            <person name="Lapidus A."/>
            <person name="Lucas S."/>
            <person name="Pitluck S."/>
            <person name="Woyke T."/>
            <person name="Stein L."/>
            <person name="Murrell J.C."/>
        </authorList>
    </citation>
    <scope>NUCLEOTIDE SEQUENCE [LARGE SCALE GENOMIC DNA]</scope>
    <source>
        <strain evidence="5 6">MC09</strain>
    </source>
</reference>
<keyword evidence="4" id="KW-0143">Chaperone</keyword>
<gene>
    <name evidence="4" type="primary">fliW</name>
    <name evidence="5" type="ordered locus">Metme_0353</name>
</gene>
<comment type="similarity">
    <text evidence="4">Belongs to the FliW family.</text>
</comment>
<dbReference type="GO" id="GO:0005737">
    <property type="term" value="C:cytoplasm"/>
    <property type="evidence" value="ECO:0007669"/>
    <property type="project" value="UniProtKB-SubCell"/>
</dbReference>
<dbReference type="HOGENOM" id="CLU_112356_0_1_6"/>
<dbReference type="HAMAP" id="MF_01185">
    <property type="entry name" value="FliW"/>
    <property type="match status" value="1"/>
</dbReference>
<dbReference type="KEGG" id="mmt:Metme_0353"/>
<keyword evidence="1 4" id="KW-0963">Cytoplasm</keyword>
<dbReference type="RefSeq" id="WP_013817073.1">
    <property type="nucleotide sequence ID" value="NC_015572.1"/>
</dbReference>
<evidence type="ECO:0000256" key="4">
    <source>
        <dbReference type="HAMAP-Rule" id="MF_01185"/>
    </source>
</evidence>
<dbReference type="EMBL" id="CP002738">
    <property type="protein sequence ID" value="AEF98800.1"/>
    <property type="molecule type" value="Genomic_DNA"/>
</dbReference>
<dbReference type="PANTHER" id="PTHR39190:SF1">
    <property type="entry name" value="FLAGELLAR ASSEMBLY FACTOR FLIW"/>
    <property type="match status" value="1"/>
</dbReference>
<dbReference type="GO" id="GO:0044780">
    <property type="term" value="P:bacterial-type flagellum assembly"/>
    <property type="evidence" value="ECO:0007669"/>
    <property type="project" value="UniProtKB-UniRule"/>
</dbReference>
<name>G0A0M4_METMM</name>
<dbReference type="Proteomes" id="UP000008888">
    <property type="component" value="Chromosome"/>
</dbReference>
<dbReference type="eggNOG" id="COG1699">
    <property type="taxonomic scope" value="Bacteria"/>
</dbReference>
<evidence type="ECO:0000313" key="5">
    <source>
        <dbReference type="EMBL" id="AEF98800.1"/>
    </source>
</evidence>
<dbReference type="Gene3D" id="2.30.290.10">
    <property type="entry name" value="BH3618-like"/>
    <property type="match status" value="1"/>
</dbReference>